<proteinExistence type="predicted"/>
<dbReference type="AlphaFoldDB" id="A0A6I9T2X6"/>
<evidence type="ECO:0000259" key="1">
    <source>
        <dbReference type="Pfam" id="PF03372"/>
    </source>
</evidence>
<sequence length="347" mass="40363">MNAAIWNVRGLNKRDHQLAVKDIIAEFRLQFLGLLETRVRFNNVAAIQSFLLPQWKWFMDYGLVGNWVWIAWDDNFLDVDVVECGTQFIQCLVFIRSLHESVALTVIYGASEVADRRELWGALETIAMQNVDVPWLIGGDFNAVRDLSEVCGASGDIRMAMEEFNCCIQNARLLPLPMQGEWYTWHNCSTNPRNLWKRLDRILINDRWMARFPTSSYTSLTPRTSDHSPLILNGDSQQQFGGMFHFDNYLTLSPEFIPSVQQIWQHNIIGVPIYVVTRKLKALKSVFREQRRKKWDLSHNVQLAKGFLEMAQLLVSSNRQEELFLQLEHWCRTVLAKAVKLEQNMLQ</sequence>
<organism evidence="2 3">
    <name type="scientific">Sesamum indicum</name>
    <name type="common">Oriental sesame</name>
    <name type="synonym">Sesamum orientale</name>
    <dbReference type="NCBI Taxonomy" id="4182"/>
    <lineage>
        <taxon>Eukaryota</taxon>
        <taxon>Viridiplantae</taxon>
        <taxon>Streptophyta</taxon>
        <taxon>Embryophyta</taxon>
        <taxon>Tracheophyta</taxon>
        <taxon>Spermatophyta</taxon>
        <taxon>Magnoliopsida</taxon>
        <taxon>eudicotyledons</taxon>
        <taxon>Gunneridae</taxon>
        <taxon>Pentapetalae</taxon>
        <taxon>asterids</taxon>
        <taxon>lamiids</taxon>
        <taxon>Lamiales</taxon>
        <taxon>Pedaliaceae</taxon>
        <taxon>Sesamum</taxon>
    </lineage>
</organism>
<protein>
    <submittedName>
        <fullName evidence="3">Uncharacterized protein LOC105159297</fullName>
    </submittedName>
</protein>
<dbReference type="InterPro" id="IPR005135">
    <property type="entry name" value="Endo/exonuclease/phosphatase"/>
</dbReference>
<dbReference type="PANTHER" id="PTHR33710">
    <property type="entry name" value="BNAC02G09200D PROTEIN"/>
    <property type="match status" value="1"/>
</dbReference>
<dbReference type="Gene3D" id="3.60.10.10">
    <property type="entry name" value="Endonuclease/exonuclease/phosphatase"/>
    <property type="match status" value="1"/>
</dbReference>
<dbReference type="Pfam" id="PF03372">
    <property type="entry name" value="Exo_endo_phos"/>
    <property type="match status" value="1"/>
</dbReference>
<evidence type="ECO:0000313" key="2">
    <source>
        <dbReference type="Proteomes" id="UP000504604"/>
    </source>
</evidence>
<dbReference type="GeneID" id="105159297"/>
<dbReference type="Proteomes" id="UP000504604">
    <property type="component" value="Linkage group LG3"/>
</dbReference>
<dbReference type="PANTHER" id="PTHR33710:SF64">
    <property type="entry name" value="ENDONUCLEASE_EXONUCLEASE_PHOSPHATASE DOMAIN-CONTAINING PROTEIN"/>
    <property type="match status" value="1"/>
</dbReference>
<dbReference type="InterPro" id="IPR036691">
    <property type="entry name" value="Endo/exonu/phosph_ase_sf"/>
</dbReference>
<feature type="domain" description="Endonuclease/exonuclease/phosphatase" evidence="1">
    <location>
        <begin position="6"/>
        <end position="227"/>
    </location>
</feature>
<dbReference type="GO" id="GO:0003824">
    <property type="term" value="F:catalytic activity"/>
    <property type="evidence" value="ECO:0007669"/>
    <property type="project" value="InterPro"/>
</dbReference>
<evidence type="ECO:0000313" key="3">
    <source>
        <dbReference type="RefSeq" id="XP_011074610.1"/>
    </source>
</evidence>
<reference evidence="3" key="1">
    <citation type="submission" date="2025-08" db="UniProtKB">
        <authorList>
            <consortium name="RefSeq"/>
        </authorList>
    </citation>
    <scope>IDENTIFICATION</scope>
</reference>
<dbReference type="InParanoid" id="A0A6I9T2X6"/>
<keyword evidence="2" id="KW-1185">Reference proteome</keyword>
<dbReference type="SUPFAM" id="SSF56219">
    <property type="entry name" value="DNase I-like"/>
    <property type="match status" value="1"/>
</dbReference>
<name>A0A6I9T2X6_SESIN</name>
<accession>A0A6I9T2X6</accession>
<dbReference type="OrthoDB" id="913685at2759"/>
<dbReference type="RefSeq" id="XP_011074610.1">
    <property type="nucleotide sequence ID" value="XM_011076308.1"/>
</dbReference>
<gene>
    <name evidence="3" type="primary">LOC105159297</name>
</gene>
<dbReference type="KEGG" id="sind:105159297"/>